<keyword evidence="3" id="KW-1185">Reference proteome</keyword>
<organism evidence="2 3">
    <name type="scientific">Mortierella alpina</name>
    <name type="common">Oleaginous fungus</name>
    <name type="synonym">Mortierella renispora</name>
    <dbReference type="NCBI Taxonomy" id="64518"/>
    <lineage>
        <taxon>Eukaryota</taxon>
        <taxon>Fungi</taxon>
        <taxon>Fungi incertae sedis</taxon>
        <taxon>Mucoromycota</taxon>
        <taxon>Mortierellomycotina</taxon>
        <taxon>Mortierellomycetes</taxon>
        <taxon>Mortierellales</taxon>
        <taxon>Mortierellaceae</taxon>
        <taxon>Mortierella</taxon>
    </lineage>
</organism>
<evidence type="ECO:0000313" key="3">
    <source>
        <dbReference type="Proteomes" id="UP000738359"/>
    </source>
</evidence>
<protein>
    <recommendedName>
        <fullName evidence="4">Secreted protein</fullName>
    </recommendedName>
</protein>
<feature type="signal peptide" evidence="1">
    <location>
        <begin position="1"/>
        <end position="25"/>
    </location>
</feature>
<sequence>MKLSFFHYLALLGCLIALLCIPVDAQLSTDTLAAQSDQPLEPTAENIAKLDQMLEDIFMNPTNTDEGPDRGTTAFRRRRDQELTKRGIFSDVKNFFTDYWGAFSMITKGQFGEKLFDQLKRSGSWCESTKFTVIAAKYAVDKVLGGVIGDVCNCVYPMVKGYPSYKGLFADVGTKGLRRTLTSCPAGMQSKLLKGLRASNN</sequence>
<evidence type="ECO:0000313" key="2">
    <source>
        <dbReference type="EMBL" id="KAF9954029.1"/>
    </source>
</evidence>
<reference evidence="2" key="1">
    <citation type="journal article" date="2020" name="Fungal Divers.">
        <title>Resolving the Mortierellaceae phylogeny through synthesis of multi-gene phylogenetics and phylogenomics.</title>
        <authorList>
            <person name="Vandepol N."/>
            <person name="Liber J."/>
            <person name="Desiro A."/>
            <person name="Na H."/>
            <person name="Kennedy M."/>
            <person name="Barry K."/>
            <person name="Grigoriev I.V."/>
            <person name="Miller A.N."/>
            <person name="O'Donnell K."/>
            <person name="Stajich J.E."/>
            <person name="Bonito G."/>
        </authorList>
    </citation>
    <scope>NUCLEOTIDE SEQUENCE</scope>
    <source>
        <strain evidence="2">CK1249</strain>
    </source>
</reference>
<dbReference type="OrthoDB" id="2421607at2759"/>
<gene>
    <name evidence="2" type="ORF">BGZ70_010685</name>
</gene>
<keyword evidence="1" id="KW-0732">Signal</keyword>
<dbReference type="EMBL" id="JAAAHY010000996">
    <property type="protein sequence ID" value="KAF9954029.1"/>
    <property type="molecule type" value="Genomic_DNA"/>
</dbReference>
<proteinExistence type="predicted"/>
<name>A0A9P6J0M1_MORAP</name>
<evidence type="ECO:0000256" key="1">
    <source>
        <dbReference type="SAM" id="SignalP"/>
    </source>
</evidence>
<feature type="chain" id="PRO_5040130366" description="Secreted protein" evidence="1">
    <location>
        <begin position="26"/>
        <end position="201"/>
    </location>
</feature>
<evidence type="ECO:0008006" key="4">
    <source>
        <dbReference type="Google" id="ProtNLM"/>
    </source>
</evidence>
<accession>A0A9P6J0M1</accession>
<dbReference type="AlphaFoldDB" id="A0A9P6J0M1"/>
<comment type="caution">
    <text evidence="2">The sequence shown here is derived from an EMBL/GenBank/DDBJ whole genome shotgun (WGS) entry which is preliminary data.</text>
</comment>
<dbReference type="Proteomes" id="UP000738359">
    <property type="component" value="Unassembled WGS sequence"/>
</dbReference>